<gene>
    <name evidence="3" type="ORF">RZO31_04905</name>
</gene>
<sequence>MLENMKQVYEDMSNQLKSDSPKELVEKKSELLKIISKKPTSLNRKKRLEAKIELEELEEELQEFEQCQAQKNQSLDILEVFNTASKLDSKYEPPAQQRLLDYLEQVQETLPVLKRLADNELRIFRDEYDKLIEEMRSLTIKAGYTLSPFDLQKSIHVGYDWRVSSKLDSIKNKTLSYKASTYEAPEKMSQEFPDDGYVLVAGSLVITEHRKYARYLKNKNK</sequence>
<keyword evidence="1" id="KW-0175">Coiled coil</keyword>
<organism evidence="3 4">
    <name type="scientific">Lactococcus lactis</name>
    <dbReference type="NCBI Taxonomy" id="1358"/>
    <lineage>
        <taxon>Bacteria</taxon>
        <taxon>Bacillati</taxon>
        <taxon>Bacillota</taxon>
        <taxon>Bacilli</taxon>
        <taxon>Lactobacillales</taxon>
        <taxon>Streptococcaceae</taxon>
        <taxon>Lactococcus</taxon>
    </lineage>
</organism>
<evidence type="ECO:0000256" key="2">
    <source>
        <dbReference type="SAM" id="MobiDB-lite"/>
    </source>
</evidence>
<dbReference type="Proteomes" id="UP001186047">
    <property type="component" value="Unassembled WGS sequence"/>
</dbReference>
<protein>
    <submittedName>
        <fullName evidence="3">Uncharacterized protein</fullName>
    </submittedName>
</protein>
<dbReference type="EMBL" id="JAWHVL010000011">
    <property type="protein sequence ID" value="MDV2632216.1"/>
    <property type="molecule type" value="Genomic_DNA"/>
</dbReference>
<reference evidence="3" key="1">
    <citation type="submission" date="2023-10" db="EMBL/GenBank/DDBJ databases">
        <title>Production of high quality cheese from raw caw milk (raw cheese).</title>
        <authorList>
            <person name="Samouris G."/>
        </authorList>
    </citation>
    <scope>NUCLEOTIDE SEQUENCE</scope>
    <source>
        <strain evidence="3">M17-3</strain>
    </source>
</reference>
<evidence type="ECO:0000313" key="4">
    <source>
        <dbReference type="Proteomes" id="UP001186047"/>
    </source>
</evidence>
<comment type="caution">
    <text evidence="3">The sequence shown here is derived from an EMBL/GenBank/DDBJ whole genome shotgun (WGS) entry which is preliminary data.</text>
</comment>
<feature type="coiled-coil region" evidence="1">
    <location>
        <begin position="47"/>
        <end position="74"/>
    </location>
</feature>
<dbReference type="AlphaFoldDB" id="A0AAE4NPW8"/>
<feature type="region of interest" description="Disordered" evidence="2">
    <location>
        <begin position="1"/>
        <end position="22"/>
    </location>
</feature>
<feature type="coiled-coil region" evidence="1">
    <location>
        <begin position="114"/>
        <end position="141"/>
    </location>
</feature>
<dbReference type="RefSeq" id="WP_317059024.1">
    <property type="nucleotide sequence ID" value="NZ_JAWHVL010000011.1"/>
</dbReference>
<name>A0AAE4NPW8_9LACT</name>
<proteinExistence type="predicted"/>
<evidence type="ECO:0000313" key="3">
    <source>
        <dbReference type="EMBL" id="MDV2632216.1"/>
    </source>
</evidence>
<evidence type="ECO:0000256" key="1">
    <source>
        <dbReference type="SAM" id="Coils"/>
    </source>
</evidence>
<accession>A0AAE4NPW8</accession>